<evidence type="ECO:0000256" key="2">
    <source>
        <dbReference type="ARBA" id="ARBA00022801"/>
    </source>
</evidence>
<dbReference type="PANTHER" id="PTHR40661">
    <property type="match status" value="1"/>
</dbReference>
<dbReference type="InterPro" id="IPR015927">
    <property type="entry name" value="Peptidase_S24_S26A/B/C"/>
</dbReference>
<protein>
    <submittedName>
        <fullName evidence="7">Helix-turn-helix transcriptional regulator</fullName>
    </submittedName>
</protein>
<keyword evidence="2" id="KW-0378">Hydrolase</keyword>
<keyword evidence="5" id="KW-0804">Transcription</keyword>
<organism evidence="7 8">
    <name type="scientific">Rhodopseudomonas palustris</name>
    <dbReference type="NCBI Taxonomy" id="1076"/>
    <lineage>
        <taxon>Bacteria</taxon>
        <taxon>Pseudomonadati</taxon>
        <taxon>Pseudomonadota</taxon>
        <taxon>Alphaproteobacteria</taxon>
        <taxon>Hyphomicrobiales</taxon>
        <taxon>Nitrobacteraceae</taxon>
        <taxon>Rhodopseudomonas</taxon>
    </lineage>
</organism>
<evidence type="ECO:0000259" key="6">
    <source>
        <dbReference type="Pfam" id="PF00717"/>
    </source>
</evidence>
<dbReference type="Pfam" id="PF00717">
    <property type="entry name" value="Peptidase_S24"/>
    <property type="match status" value="1"/>
</dbReference>
<dbReference type="GO" id="GO:0016020">
    <property type="term" value="C:membrane"/>
    <property type="evidence" value="ECO:0007669"/>
    <property type="project" value="InterPro"/>
</dbReference>
<proteinExistence type="predicted"/>
<dbReference type="InterPro" id="IPR039418">
    <property type="entry name" value="LexA-like"/>
</dbReference>
<evidence type="ECO:0000256" key="4">
    <source>
        <dbReference type="ARBA" id="ARBA00023125"/>
    </source>
</evidence>
<comment type="caution">
    <text evidence="7">The sequence shown here is derived from an EMBL/GenBank/DDBJ whole genome shotgun (WGS) entry which is preliminary data.</text>
</comment>
<feature type="domain" description="Peptidase S24/S26A/S26B/S26C" evidence="6">
    <location>
        <begin position="151"/>
        <end position="259"/>
    </location>
</feature>
<dbReference type="OrthoDB" id="528805at2"/>
<dbReference type="CDD" id="cd06529">
    <property type="entry name" value="S24_LexA-like"/>
    <property type="match status" value="1"/>
</dbReference>
<sequence>MIKKSTVFRSELEIDASMLKDSRVKSLNIKQIRSFVEQLEALPDGASLPDWSELSVGDRFAICLRLIPQRKREALLGKSEPQIRRYEAGLDIPLTVVAALAVETEIPLDWIASGRPMQRRLPASVAAVGSTDGEDLPVRKLAFKVDDSGALTLDDAAGQVQFPRAILQRVGVAPANARLLEAFGESMTPTLSDGDLLLIDVGATKIVEGKIFVFSVGADAFIKRLRRIGDRVLMISDNREMFPEQEVPSGAPFSIYGRVKWAGRSL</sequence>
<dbReference type="InterPro" id="IPR019756">
    <property type="entry name" value="Pept_S26A_signal_pept_1_Ser-AS"/>
</dbReference>
<evidence type="ECO:0000313" key="7">
    <source>
        <dbReference type="EMBL" id="RJF70908.1"/>
    </source>
</evidence>
<dbReference type="Gene3D" id="2.10.109.10">
    <property type="entry name" value="Umud Fragment, subunit A"/>
    <property type="match status" value="1"/>
</dbReference>
<name>A0A418V473_RHOPL</name>
<dbReference type="GO" id="GO:0006508">
    <property type="term" value="P:proteolysis"/>
    <property type="evidence" value="ECO:0007669"/>
    <property type="project" value="UniProtKB-KW"/>
</dbReference>
<reference evidence="7 8" key="1">
    <citation type="submission" date="2018-09" db="EMBL/GenBank/DDBJ databases">
        <title>Draft genome sequence of Rhodopseudomonas palustris 2.1.18.</title>
        <authorList>
            <person name="Robertson S.L."/>
            <person name="Meyer T.E."/>
            <person name="Kyndt J.A."/>
        </authorList>
    </citation>
    <scope>NUCLEOTIDE SEQUENCE [LARGE SCALE GENOMIC DNA]</scope>
    <source>
        <strain evidence="7 8">2.1.18</strain>
    </source>
</reference>
<gene>
    <name evidence="7" type="ORF">D4Q52_14865</name>
</gene>
<dbReference type="PROSITE" id="PS00501">
    <property type="entry name" value="SPASE_I_1"/>
    <property type="match status" value="1"/>
</dbReference>
<dbReference type="Proteomes" id="UP000285523">
    <property type="component" value="Unassembled WGS sequence"/>
</dbReference>
<accession>A0A418V473</accession>
<keyword evidence="1" id="KW-0645">Protease</keyword>
<evidence type="ECO:0000313" key="8">
    <source>
        <dbReference type="Proteomes" id="UP000285523"/>
    </source>
</evidence>
<dbReference type="SUPFAM" id="SSF51306">
    <property type="entry name" value="LexA/Signal peptidase"/>
    <property type="match status" value="1"/>
</dbReference>
<dbReference type="GO" id="GO:0003677">
    <property type="term" value="F:DNA binding"/>
    <property type="evidence" value="ECO:0007669"/>
    <property type="project" value="UniProtKB-KW"/>
</dbReference>
<dbReference type="InterPro" id="IPR036286">
    <property type="entry name" value="LexA/Signal_pep-like_sf"/>
</dbReference>
<evidence type="ECO:0000256" key="3">
    <source>
        <dbReference type="ARBA" id="ARBA00023015"/>
    </source>
</evidence>
<dbReference type="PANTHER" id="PTHR40661:SF3">
    <property type="entry name" value="FELS-1 PROPHAGE TRANSCRIPTIONAL REGULATOR"/>
    <property type="match status" value="1"/>
</dbReference>
<dbReference type="GO" id="GO:0004252">
    <property type="term" value="F:serine-type endopeptidase activity"/>
    <property type="evidence" value="ECO:0007669"/>
    <property type="project" value="InterPro"/>
</dbReference>
<evidence type="ECO:0000256" key="1">
    <source>
        <dbReference type="ARBA" id="ARBA00022670"/>
    </source>
</evidence>
<dbReference type="EMBL" id="QYYD01000014">
    <property type="protein sequence ID" value="RJF70908.1"/>
    <property type="molecule type" value="Genomic_DNA"/>
</dbReference>
<evidence type="ECO:0000256" key="5">
    <source>
        <dbReference type="ARBA" id="ARBA00023163"/>
    </source>
</evidence>
<keyword evidence="3" id="KW-0805">Transcription regulation</keyword>
<keyword evidence="4" id="KW-0238">DNA-binding</keyword>
<dbReference type="AlphaFoldDB" id="A0A418V473"/>